<keyword evidence="2" id="KW-1185">Reference proteome</keyword>
<dbReference type="EMBL" id="JAOTPO010000002">
    <property type="protein sequence ID" value="MDE5412656.1"/>
    <property type="molecule type" value="Genomic_DNA"/>
</dbReference>
<reference evidence="1" key="1">
    <citation type="submission" date="2024-05" db="EMBL/GenBank/DDBJ databases">
        <title>Alkalihalobacillus sp. strain MEB203 novel alkaliphilic bacterium from Lonar Lake, India.</title>
        <authorList>
            <person name="Joshi A."/>
            <person name="Thite S."/>
            <person name="Mengade P."/>
        </authorList>
    </citation>
    <scope>NUCLEOTIDE SEQUENCE</scope>
    <source>
        <strain evidence="1">MEB 203</strain>
    </source>
</reference>
<protein>
    <submittedName>
        <fullName evidence="1">Uncharacterized protein</fullName>
    </submittedName>
</protein>
<sequence length="49" mass="5704">MEMEPTVICPKCKLEKPLNHLLTAQSNQNVIFECENCHFIKRNIMTKKG</sequence>
<organism evidence="1 2">
    <name type="scientific">Alkalihalobacterium chitinilyticum</name>
    <dbReference type="NCBI Taxonomy" id="2980103"/>
    <lineage>
        <taxon>Bacteria</taxon>
        <taxon>Bacillati</taxon>
        <taxon>Bacillota</taxon>
        <taxon>Bacilli</taxon>
        <taxon>Bacillales</taxon>
        <taxon>Bacillaceae</taxon>
        <taxon>Alkalihalobacterium</taxon>
    </lineage>
</organism>
<dbReference type="Proteomes" id="UP001148125">
    <property type="component" value="Unassembled WGS sequence"/>
</dbReference>
<proteinExistence type="predicted"/>
<gene>
    <name evidence="1" type="ORF">N7Z68_04605</name>
</gene>
<accession>A0ABT5VB31</accession>
<dbReference type="RefSeq" id="WP_275117285.1">
    <property type="nucleotide sequence ID" value="NZ_JAOTPO010000002.1"/>
</dbReference>
<evidence type="ECO:0000313" key="1">
    <source>
        <dbReference type="EMBL" id="MDE5412656.1"/>
    </source>
</evidence>
<name>A0ABT5VB31_9BACI</name>
<evidence type="ECO:0000313" key="2">
    <source>
        <dbReference type="Proteomes" id="UP001148125"/>
    </source>
</evidence>
<comment type="caution">
    <text evidence="1">The sequence shown here is derived from an EMBL/GenBank/DDBJ whole genome shotgun (WGS) entry which is preliminary data.</text>
</comment>